<evidence type="ECO:0000259" key="3">
    <source>
        <dbReference type="Pfam" id="PF07331"/>
    </source>
</evidence>
<organism evidence="4 5">
    <name type="scientific">Nocardiopsis codii</name>
    <dbReference type="NCBI Taxonomy" id="3065942"/>
    <lineage>
        <taxon>Bacteria</taxon>
        <taxon>Bacillati</taxon>
        <taxon>Actinomycetota</taxon>
        <taxon>Actinomycetes</taxon>
        <taxon>Streptosporangiales</taxon>
        <taxon>Nocardiopsidaceae</taxon>
        <taxon>Nocardiopsis</taxon>
    </lineage>
</organism>
<gene>
    <name evidence="4" type="ORF">Q8791_02790</name>
</gene>
<dbReference type="EMBL" id="JAUZMY010000002">
    <property type="protein sequence ID" value="MEE2036147.1"/>
    <property type="molecule type" value="Genomic_DNA"/>
</dbReference>
<comment type="caution">
    <text evidence="4">The sequence shown here is derived from an EMBL/GenBank/DDBJ whole genome shotgun (WGS) entry which is preliminary data.</text>
</comment>
<dbReference type="Proteomes" id="UP001356095">
    <property type="component" value="Unassembled WGS sequence"/>
</dbReference>
<proteinExistence type="predicted"/>
<feature type="transmembrane region" description="Helical" evidence="2">
    <location>
        <begin position="113"/>
        <end position="135"/>
    </location>
</feature>
<feature type="region of interest" description="Disordered" evidence="1">
    <location>
        <begin position="1"/>
        <end position="76"/>
    </location>
</feature>
<keyword evidence="2" id="KW-1133">Transmembrane helix</keyword>
<feature type="compositionally biased region" description="Low complexity" evidence="1">
    <location>
        <begin position="25"/>
        <end position="65"/>
    </location>
</feature>
<protein>
    <submittedName>
        <fullName evidence="4">Tripartite tricarboxylate transporter TctB family protein</fullName>
    </submittedName>
</protein>
<dbReference type="InterPro" id="IPR009936">
    <property type="entry name" value="DUF1468"/>
</dbReference>
<keyword evidence="2" id="KW-0812">Transmembrane</keyword>
<keyword evidence="2" id="KW-0472">Membrane</keyword>
<feature type="transmembrane region" description="Helical" evidence="2">
    <location>
        <begin position="200"/>
        <end position="222"/>
    </location>
</feature>
<name>A0ABU7K3M5_9ACTN</name>
<evidence type="ECO:0000313" key="4">
    <source>
        <dbReference type="EMBL" id="MEE2036147.1"/>
    </source>
</evidence>
<evidence type="ECO:0000256" key="2">
    <source>
        <dbReference type="SAM" id="Phobius"/>
    </source>
</evidence>
<reference evidence="4 5" key="1">
    <citation type="submission" date="2023-08" db="EMBL/GenBank/DDBJ databases">
        <authorList>
            <person name="Girao M."/>
            <person name="Carvalho M.F."/>
        </authorList>
    </citation>
    <scope>NUCLEOTIDE SEQUENCE [LARGE SCALE GENOMIC DNA]</scope>
    <source>
        <strain evidence="4 5">CT-R113</strain>
    </source>
</reference>
<sequence length="231" mass="22895">MTANSEQSVSGTAGDRGSVSASGPEEATATAGVDGAAVAAPAAPEDTTDTGAPEHGAGTDATAAETEPDPETAPWSGPAMWVVPALVAVVGAVCVWGAFTIEAPPNATRPGPAAFPGAIGALLLVVAALLTLVNVRNLRSGAGSAGNALAWFEGRPVLIILAGLVVHVAVLEFVGWLLAGALLFWVVAYAFGARAYLRDAVVALSMSAAVQVGFSLGLGLSLPGGFLELVL</sequence>
<keyword evidence="5" id="KW-1185">Reference proteome</keyword>
<evidence type="ECO:0000256" key="1">
    <source>
        <dbReference type="SAM" id="MobiDB-lite"/>
    </source>
</evidence>
<feature type="transmembrane region" description="Helical" evidence="2">
    <location>
        <begin position="79"/>
        <end position="101"/>
    </location>
</feature>
<feature type="domain" description="DUF1468" evidence="3">
    <location>
        <begin position="82"/>
        <end position="223"/>
    </location>
</feature>
<feature type="compositionally biased region" description="Polar residues" evidence="1">
    <location>
        <begin position="1"/>
        <end position="11"/>
    </location>
</feature>
<feature type="transmembrane region" description="Helical" evidence="2">
    <location>
        <begin position="155"/>
        <end position="188"/>
    </location>
</feature>
<dbReference type="RefSeq" id="WP_330089952.1">
    <property type="nucleotide sequence ID" value="NZ_JAUZMY010000002.1"/>
</dbReference>
<evidence type="ECO:0000313" key="5">
    <source>
        <dbReference type="Proteomes" id="UP001356095"/>
    </source>
</evidence>
<dbReference type="Pfam" id="PF07331">
    <property type="entry name" value="TctB"/>
    <property type="match status" value="1"/>
</dbReference>
<accession>A0ABU7K3M5</accession>